<gene>
    <name evidence="8" type="ORF">DFH94DRAFT_830680</name>
</gene>
<reference evidence="8" key="2">
    <citation type="journal article" date="2020" name="Nat. Commun.">
        <title>Large-scale genome sequencing of mycorrhizal fungi provides insights into the early evolution of symbiotic traits.</title>
        <authorList>
            <person name="Miyauchi S."/>
            <person name="Kiss E."/>
            <person name="Kuo A."/>
            <person name="Drula E."/>
            <person name="Kohler A."/>
            <person name="Sanchez-Garcia M."/>
            <person name="Morin E."/>
            <person name="Andreopoulos B."/>
            <person name="Barry K.W."/>
            <person name="Bonito G."/>
            <person name="Buee M."/>
            <person name="Carver A."/>
            <person name="Chen C."/>
            <person name="Cichocki N."/>
            <person name="Clum A."/>
            <person name="Culley D."/>
            <person name="Crous P.W."/>
            <person name="Fauchery L."/>
            <person name="Girlanda M."/>
            <person name="Hayes R.D."/>
            <person name="Keri Z."/>
            <person name="LaButti K."/>
            <person name="Lipzen A."/>
            <person name="Lombard V."/>
            <person name="Magnuson J."/>
            <person name="Maillard F."/>
            <person name="Murat C."/>
            <person name="Nolan M."/>
            <person name="Ohm R.A."/>
            <person name="Pangilinan J."/>
            <person name="Pereira M.F."/>
            <person name="Perotto S."/>
            <person name="Peter M."/>
            <person name="Pfister S."/>
            <person name="Riley R."/>
            <person name="Sitrit Y."/>
            <person name="Stielow J.B."/>
            <person name="Szollosi G."/>
            <person name="Zifcakova L."/>
            <person name="Stursova M."/>
            <person name="Spatafora J.W."/>
            <person name="Tedersoo L."/>
            <person name="Vaario L.M."/>
            <person name="Yamada A."/>
            <person name="Yan M."/>
            <person name="Wang P."/>
            <person name="Xu J."/>
            <person name="Bruns T."/>
            <person name="Baldrian P."/>
            <person name="Vilgalys R."/>
            <person name="Dunand C."/>
            <person name="Henrissat B."/>
            <person name="Grigoriev I.V."/>
            <person name="Hibbett D."/>
            <person name="Nagy L.G."/>
            <person name="Martin F.M."/>
        </authorList>
    </citation>
    <scope>NUCLEOTIDE SEQUENCE</scope>
    <source>
        <strain evidence="8">Prilba</strain>
    </source>
</reference>
<proteinExistence type="predicted"/>
<dbReference type="InterPro" id="IPR011701">
    <property type="entry name" value="MFS"/>
</dbReference>
<name>A0A9P5MW33_9AGAM</name>
<evidence type="ECO:0000256" key="3">
    <source>
        <dbReference type="ARBA" id="ARBA00022692"/>
    </source>
</evidence>
<feature type="compositionally biased region" description="Basic and acidic residues" evidence="6">
    <location>
        <begin position="333"/>
        <end position="350"/>
    </location>
</feature>
<dbReference type="GO" id="GO:0022857">
    <property type="term" value="F:transmembrane transporter activity"/>
    <property type="evidence" value="ECO:0007669"/>
    <property type="project" value="InterPro"/>
</dbReference>
<feature type="transmembrane region" description="Helical" evidence="7">
    <location>
        <begin position="251"/>
        <end position="272"/>
    </location>
</feature>
<dbReference type="EMBL" id="WHVB01000008">
    <property type="protein sequence ID" value="KAF8480214.1"/>
    <property type="molecule type" value="Genomic_DNA"/>
</dbReference>
<organism evidence="8 9">
    <name type="scientific">Russula ochroleuca</name>
    <dbReference type="NCBI Taxonomy" id="152965"/>
    <lineage>
        <taxon>Eukaryota</taxon>
        <taxon>Fungi</taxon>
        <taxon>Dikarya</taxon>
        <taxon>Basidiomycota</taxon>
        <taxon>Agaricomycotina</taxon>
        <taxon>Agaricomycetes</taxon>
        <taxon>Russulales</taxon>
        <taxon>Russulaceae</taxon>
        <taxon>Russula</taxon>
    </lineage>
</organism>
<dbReference type="PANTHER" id="PTHR43791">
    <property type="entry name" value="PERMEASE-RELATED"/>
    <property type="match status" value="1"/>
</dbReference>
<dbReference type="SUPFAM" id="SSF103473">
    <property type="entry name" value="MFS general substrate transporter"/>
    <property type="match status" value="1"/>
</dbReference>
<dbReference type="AlphaFoldDB" id="A0A9P5MW33"/>
<dbReference type="Proteomes" id="UP000759537">
    <property type="component" value="Unassembled WGS sequence"/>
</dbReference>
<feature type="transmembrane region" description="Helical" evidence="7">
    <location>
        <begin position="192"/>
        <end position="209"/>
    </location>
</feature>
<sequence>MVPSGGLLPGTVLLLSAFYKRHAMQVRIAMMLSVSSLSGAFSGLLAFGIQHLNGKHGIAGWQWIFIIPHSISFLPHPEVFKLLTEEEREAYCRDLADDWSGDTDTDGKYAEVFSWSEVASVFTDAPHVLLMAIPLFLFGITFYGLAYFAPTIVSTLGYSPSRTQLLTVPPYACSFVFSITSSYFCDKYKSRGLMATFCALLAAAGYTIFLASENKARDYGALFLQIAGVYAFTPCLFTWQANNVQPHYRRATAVAFASASSNMGGIVSVWLFTGAPRFHKATCINLVSSIGMAVTSASLIFYFRARNAAKCNEVQALLQMDARGTGDGGWDSPQERRRLGDRHPQFEFTM</sequence>
<feature type="transmembrane region" description="Helical" evidence="7">
    <location>
        <begin position="284"/>
        <end position="303"/>
    </location>
</feature>
<feature type="transmembrane region" description="Helical" evidence="7">
    <location>
        <begin position="28"/>
        <end position="49"/>
    </location>
</feature>
<dbReference type="Gene3D" id="1.20.1250.20">
    <property type="entry name" value="MFS general substrate transporter like domains"/>
    <property type="match status" value="1"/>
</dbReference>
<feature type="transmembrane region" description="Helical" evidence="7">
    <location>
        <begin position="128"/>
        <end position="148"/>
    </location>
</feature>
<dbReference type="InterPro" id="IPR036259">
    <property type="entry name" value="MFS_trans_sf"/>
</dbReference>
<keyword evidence="5 7" id="KW-0472">Membrane</keyword>
<accession>A0A9P5MW33</accession>
<protein>
    <submittedName>
        <fullName evidence="8">MFS general substrate transporter</fullName>
    </submittedName>
</protein>
<evidence type="ECO:0000313" key="9">
    <source>
        <dbReference type="Proteomes" id="UP000759537"/>
    </source>
</evidence>
<keyword evidence="4 7" id="KW-1133">Transmembrane helix</keyword>
<evidence type="ECO:0000256" key="6">
    <source>
        <dbReference type="SAM" id="MobiDB-lite"/>
    </source>
</evidence>
<comment type="caution">
    <text evidence="8">The sequence shown here is derived from an EMBL/GenBank/DDBJ whole genome shotgun (WGS) entry which is preliminary data.</text>
</comment>
<comment type="subcellular location">
    <subcellularLocation>
        <location evidence="1">Membrane</location>
        <topology evidence="1">Multi-pass membrane protein</topology>
    </subcellularLocation>
</comment>
<evidence type="ECO:0000256" key="4">
    <source>
        <dbReference type="ARBA" id="ARBA00022989"/>
    </source>
</evidence>
<feature type="transmembrane region" description="Helical" evidence="7">
    <location>
        <begin position="221"/>
        <end position="239"/>
    </location>
</feature>
<evidence type="ECO:0000256" key="5">
    <source>
        <dbReference type="ARBA" id="ARBA00023136"/>
    </source>
</evidence>
<dbReference type="FunFam" id="1.20.1250.20:FF:000013">
    <property type="entry name" value="MFS general substrate transporter"/>
    <property type="match status" value="1"/>
</dbReference>
<feature type="transmembrane region" description="Helical" evidence="7">
    <location>
        <begin position="168"/>
        <end position="185"/>
    </location>
</feature>
<feature type="region of interest" description="Disordered" evidence="6">
    <location>
        <begin position="325"/>
        <end position="350"/>
    </location>
</feature>
<dbReference type="GO" id="GO:0016020">
    <property type="term" value="C:membrane"/>
    <property type="evidence" value="ECO:0007669"/>
    <property type="project" value="UniProtKB-SubCell"/>
</dbReference>
<dbReference type="OrthoDB" id="2985014at2759"/>
<reference evidence="8" key="1">
    <citation type="submission" date="2019-10" db="EMBL/GenBank/DDBJ databases">
        <authorList>
            <consortium name="DOE Joint Genome Institute"/>
            <person name="Kuo A."/>
            <person name="Miyauchi S."/>
            <person name="Kiss E."/>
            <person name="Drula E."/>
            <person name="Kohler A."/>
            <person name="Sanchez-Garcia M."/>
            <person name="Andreopoulos B."/>
            <person name="Barry K.W."/>
            <person name="Bonito G."/>
            <person name="Buee M."/>
            <person name="Carver A."/>
            <person name="Chen C."/>
            <person name="Cichocki N."/>
            <person name="Clum A."/>
            <person name="Culley D."/>
            <person name="Crous P.W."/>
            <person name="Fauchery L."/>
            <person name="Girlanda M."/>
            <person name="Hayes R."/>
            <person name="Keri Z."/>
            <person name="LaButti K."/>
            <person name="Lipzen A."/>
            <person name="Lombard V."/>
            <person name="Magnuson J."/>
            <person name="Maillard F."/>
            <person name="Morin E."/>
            <person name="Murat C."/>
            <person name="Nolan M."/>
            <person name="Ohm R."/>
            <person name="Pangilinan J."/>
            <person name="Pereira M."/>
            <person name="Perotto S."/>
            <person name="Peter M."/>
            <person name="Riley R."/>
            <person name="Sitrit Y."/>
            <person name="Stielow B."/>
            <person name="Szollosi G."/>
            <person name="Zifcakova L."/>
            <person name="Stursova M."/>
            <person name="Spatafora J.W."/>
            <person name="Tedersoo L."/>
            <person name="Vaario L.-M."/>
            <person name="Yamada A."/>
            <person name="Yan M."/>
            <person name="Wang P."/>
            <person name="Xu J."/>
            <person name="Bruns T."/>
            <person name="Baldrian P."/>
            <person name="Vilgalys R."/>
            <person name="Henrissat B."/>
            <person name="Grigoriev I.V."/>
            <person name="Hibbett D."/>
            <person name="Nagy L.G."/>
            <person name="Martin F.M."/>
        </authorList>
    </citation>
    <scope>NUCLEOTIDE SEQUENCE</scope>
    <source>
        <strain evidence="8">Prilba</strain>
    </source>
</reference>
<evidence type="ECO:0000256" key="7">
    <source>
        <dbReference type="SAM" id="Phobius"/>
    </source>
</evidence>
<keyword evidence="9" id="KW-1185">Reference proteome</keyword>
<evidence type="ECO:0000313" key="8">
    <source>
        <dbReference type="EMBL" id="KAF8480214.1"/>
    </source>
</evidence>
<keyword evidence="3 7" id="KW-0812">Transmembrane</keyword>
<evidence type="ECO:0000256" key="1">
    <source>
        <dbReference type="ARBA" id="ARBA00004141"/>
    </source>
</evidence>
<evidence type="ECO:0000256" key="2">
    <source>
        <dbReference type="ARBA" id="ARBA00022448"/>
    </source>
</evidence>
<dbReference type="PANTHER" id="PTHR43791:SF85">
    <property type="entry name" value="TRANSPORTER, PUTATIVE (AFU_ORTHOLOGUE AFUA_6G00710)-RELATED"/>
    <property type="match status" value="1"/>
</dbReference>
<keyword evidence="2" id="KW-0813">Transport</keyword>
<dbReference type="Pfam" id="PF07690">
    <property type="entry name" value="MFS_1"/>
    <property type="match status" value="1"/>
</dbReference>